<name>A0A2W4VKF9_9CYAN</name>
<dbReference type="AlphaFoldDB" id="A0A2W4VKF9"/>
<proteinExistence type="predicted"/>
<accession>A0A2W4VKF9</accession>
<comment type="caution">
    <text evidence="1">The sequence shown here is derived from an EMBL/GenBank/DDBJ whole genome shotgun (WGS) entry which is preliminary data.</text>
</comment>
<organism evidence="1 2">
    <name type="scientific">Shackletoniella antarctica</name>
    <dbReference type="NCBI Taxonomy" id="268115"/>
    <lineage>
        <taxon>Bacteria</taxon>
        <taxon>Bacillati</taxon>
        <taxon>Cyanobacteriota</taxon>
        <taxon>Cyanophyceae</taxon>
        <taxon>Oculatellales</taxon>
        <taxon>Oculatellaceae</taxon>
        <taxon>Shackletoniella</taxon>
    </lineage>
</organism>
<evidence type="ECO:0000313" key="1">
    <source>
        <dbReference type="EMBL" id="PZO33126.1"/>
    </source>
</evidence>
<evidence type="ECO:0000313" key="2">
    <source>
        <dbReference type="Proteomes" id="UP000249081"/>
    </source>
</evidence>
<feature type="non-terminal residue" evidence="1">
    <location>
        <position position="1"/>
    </location>
</feature>
<dbReference type="EMBL" id="QBMN01000273">
    <property type="protein sequence ID" value="PZO33126.1"/>
    <property type="molecule type" value="Genomic_DNA"/>
</dbReference>
<sequence length="98" mass="10783">AQLTAALPAHIATLPDPDASAAWLPWALRLEQDWLRALGLDLATVTLTVAEATAWETYLYQCELISRSLDSALLQTVHRGQDLRAGLLCWGEANPRVF</sequence>
<reference evidence="2" key="1">
    <citation type="submission" date="2018-04" db="EMBL/GenBank/DDBJ databases">
        <authorList>
            <person name="Cornet L."/>
        </authorList>
    </citation>
    <scope>NUCLEOTIDE SEQUENCE [LARGE SCALE GENOMIC DNA]</scope>
</reference>
<reference evidence="1 2" key="2">
    <citation type="submission" date="2018-06" db="EMBL/GenBank/DDBJ databases">
        <title>Metagenomic assembly of (sub)arctic Cyanobacteria and their associated microbiome from non-axenic cultures.</title>
        <authorList>
            <person name="Baurain D."/>
        </authorList>
    </citation>
    <scope>NUCLEOTIDE SEQUENCE [LARGE SCALE GENOMIC DNA]</scope>
    <source>
        <strain evidence="1">ULC041bin1</strain>
    </source>
</reference>
<protein>
    <submittedName>
        <fullName evidence="1">Uncharacterized protein</fullName>
    </submittedName>
</protein>
<gene>
    <name evidence="1" type="ORF">DCF17_22360</name>
</gene>
<dbReference type="Proteomes" id="UP000249081">
    <property type="component" value="Unassembled WGS sequence"/>
</dbReference>